<organism evidence="1 2">
    <name type="scientific">Actinomadura bangladeshensis</name>
    <dbReference type="NCBI Taxonomy" id="453573"/>
    <lineage>
        <taxon>Bacteria</taxon>
        <taxon>Bacillati</taxon>
        <taxon>Actinomycetota</taxon>
        <taxon>Actinomycetes</taxon>
        <taxon>Streptosporangiales</taxon>
        <taxon>Thermomonosporaceae</taxon>
        <taxon>Actinomadura</taxon>
    </lineage>
</organism>
<reference evidence="1 2" key="1">
    <citation type="submission" date="2020-01" db="EMBL/GenBank/DDBJ databases">
        <title>Insect and environment-associated Actinomycetes.</title>
        <authorList>
            <person name="Currrie C."/>
            <person name="Chevrette M."/>
            <person name="Carlson C."/>
            <person name="Stubbendieck R."/>
            <person name="Wendt-Pienkowski E."/>
        </authorList>
    </citation>
    <scope>NUCLEOTIDE SEQUENCE [LARGE SCALE GENOMIC DNA]</scope>
    <source>
        <strain evidence="1 2">SID10258</strain>
    </source>
</reference>
<accession>A0A6L9QC35</accession>
<name>A0A6L9QC35_9ACTN</name>
<comment type="caution">
    <text evidence="1">The sequence shown here is derived from an EMBL/GenBank/DDBJ whole genome shotgun (WGS) entry which is preliminary data.</text>
</comment>
<gene>
    <name evidence="1" type="ORF">G3I70_08890</name>
</gene>
<dbReference type="Proteomes" id="UP000475532">
    <property type="component" value="Unassembled WGS sequence"/>
</dbReference>
<dbReference type="AlphaFoldDB" id="A0A6L9QC35"/>
<protein>
    <submittedName>
        <fullName evidence="1">Uncharacterized protein</fullName>
    </submittedName>
</protein>
<sequence length="46" mass="5343">MAYVARIIRKDGSMVEKDCATMEDGERWVTQNKRRDDRGNAVVRKS</sequence>
<evidence type="ECO:0000313" key="2">
    <source>
        <dbReference type="Proteomes" id="UP000475532"/>
    </source>
</evidence>
<dbReference type="RefSeq" id="WP_163054362.1">
    <property type="nucleotide sequence ID" value="NZ_JAAGLI010000213.1"/>
</dbReference>
<dbReference type="EMBL" id="JAAGLI010000213">
    <property type="protein sequence ID" value="NEA22606.1"/>
    <property type="molecule type" value="Genomic_DNA"/>
</dbReference>
<proteinExistence type="predicted"/>
<evidence type="ECO:0000313" key="1">
    <source>
        <dbReference type="EMBL" id="NEA22606.1"/>
    </source>
</evidence>